<dbReference type="EMBL" id="JBHSWX010000012">
    <property type="protein sequence ID" value="MFC6786033.1"/>
    <property type="molecule type" value="Genomic_DNA"/>
</dbReference>
<organism evidence="2 3">
    <name type="scientific">Halobaculum halobium</name>
    <dbReference type="NCBI Taxonomy" id="3032281"/>
    <lineage>
        <taxon>Archaea</taxon>
        <taxon>Methanobacteriati</taxon>
        <taxon>Methanobacteriota</taxon>
        <taxon>Stenosarchaea group</taxon>
        <taxon>Halobacteria</taxon>
        <taxon>Halobacteriales</taxon>
        <taxon>Haloferacaceae</taxon>
        <taxon>Halobaculum</taxon>
    </lineage>
</organism>
<keyword evidence="3" id="KW-1185">Reference proteome</keyword>
<reference evidence="2 3" key="1">
    <citation type="journal article" date="2019" name="Int. J. Syst. Evol. Microbiol.">
        <title>The Global Catalogue of Microorganisms (GCM) 10K type strain sequencing project: providing services to taxonomists for standard genome sequencing and annotation.</title>
        <authorList>
            <consortium name="The Broad Institute Genomics Platform"/>
            <consortium name="The Broad Institute Genome Sequencing Center for Infectious Disease"/>
            <person name="Wu L."/>
            <person name="Ma J."/>
        </authorList>
    </citation>
    <scope>NUCLEOTIDE SEQUENCE [LARGE SCALE GENOMIC DNA]</scope>
    <source>
        <strain evidence="2 3">SYNS20</strain>
    </source>
</reference>
<dbReference type="AlphaFoldDB" id="A0ABD5T9I0"/>
<dbReference type="GeneID" id="81209099"/>
<feature type="region of interest" description="Disordered" evidence="1">
    <location>
        <begin position="1"/>
        <end position="21"/>
    </location>
</feature>
<evidence type="ECO:0000256" key="1">
    <source>
        <dbReference type="SAM" id="MobiDB-lite"/>
    </source>
</evidence>
<comment type="caution">
    <text evidence="2">The sequence shown here is derived from an EMBL/GenBank/DDBJ whole genome shotgun (WGS) entry which is preliminary data.</text>
</comment>
<sequence>MTGEPPGEEFGSRAAGSDPEPVAVGDLHVAVDVDAAVDGDRLAVRSADGRIDVSADSLRALGRLGSLRESLPERVDRLLDRVPLGVHVDGVEVARVDPGVSAGPLARALGVAPARIDATGLAITVLRGRW</sequence>
<dbReference type="RefSeq" id="WP_284062850.1">
    <property type="nucleotide sequence ID" value="NZ_CP126158.1"/>
</dbReference>
<proteinExistence type="predicted"/>
<evidence type="ECO:0000313" key="3">
    <source>
        <dbReference type="Proteomes" id="UP001596443"/>
    </source>
</evidence>
<name>A0ABD5T9I0_9EURY</name>
<gene>
    <name evidence="2" type="ORF">ACFQFD_08590</name>
</gene>
<dbReference type="Proteomes" id="UP001596443">
    <property type="component" value="Unassembled WGS sequence"/>
</dbReference>
<protein>
    <submittedName>
        <fullName evidence="2">Uncharacterized protein</fullName>
    </submittedName>
</protein>
<accession>A0ABD5T9I0</accession>
<evidence type="ECO:0000313" key="2">
    <source>
        <dbReference type="EMBL" id="MFC6786033.1"/>
    </source>
</evidence>